<evidence type="ECO:0000256" key="2">
    <source>
        <dbReference type="ARBA" id="ARBA00004370"/>
    </source>
</evidence>
<reference evidence="11" key="2">
    <citation type="submission" date="2025-09" db="UniProtKB">
        <authorList>
            <consortium name="Ensembl"/>
        </authorList>
    </citation>
    <scope>IDENTIFICATION</scope>
</reference>
<dbReference type="InterPro" id="IPR013698">
    <property type="entry name" value="Squalene_epoxidase"/>
</dbReference>
<evidence type="ECO:0000256" key="4">
    <source>
        <dbReference type="ARBA" id="ARBA00012312"/>
    </source>
</evidence>
<comment type="cofactor">
    <cofactor evidence="1 9">
        <name>FAD</name>
        <dbReference type="ChEBI" id="CHEBI:57692"/>
    </cofactor>
</comment>
<gene>
    <name evidence="11" type="primary">SQLE</name>
</gene>
<keyword evidence="9" id="KW-0256">Endoplasmic reticulum</keyword>
<comment type="subcellular location">
    <subcellularLocation>
        <location evidence="9">Endoplasmic reticulum membrane</location>
        <topology evidence="9">Peripheral membrane protein</topology>
    </subcellularLocation>
    <subcellularLocation>
        <location evidence="2">Membrane</location>
    </subcellularLocation>
</comment>
<dbReference type="GeneTree" id="ENSGT00390000011759"/>
<feature type="domain" description="Squalene epoxidase" evidence="10">
    <location>
        <begin position="116"/>
        <end position="369"/>
    </location>
</feature>
<dbReference type="GO" id="GO:0008203">
    <property type="term" value="P:cholesterol metabolic process"/>
    <property type="evidence" value="ECO:0007669"/>
    <property type="project" value="TreeGrafter"/>
</dbReference>
<proteinExistence type="inferred from homology"/>
<dbReference type="OMA" id="CATSMGC"/>
<dbReference type="SUPFAM" id="SSF51905">
    <property type="entry name" value="FAD/NAD(P)-binding domain"/>
    <property type="match status" value="1"/>
</dbReference>
<evidence type="ECO:0000256" key="6">
    <source>
        <dbReference type="ARBA" id="ARBA00022827"/>
    </source>
</evidence>
<keyword evidence="8 9" id="KW-0472">Membrane</keyword>
<dbReference type="GO" id="GO:0004506">
    <property type="term" value="F:squalene monooxygenase activity"/>
    <property type="evidence" value="ECO:0007669"/>
    <property type="project" value="UniProtKB-UniRule"/>
</dbReference>
<keyword evidence="12" id="KW-1185">Reference proteome</keyword>
<dbReference type="Pfam" id="PF08491">
    <property type="entry name" value="SE"/>
    <property type="match status" value="1"/>
</dbReference>
<evidence type="ECO:0000256" key="1">
    <source>
        <dbReference type="ARBA" id="ARBA00001974"/>
    </source>
</evidence>
<dbReference type="PANTHER" id="PTHR10835:SF0">
    <property type="entry name" value="SQUALENE MONOOXYGENASE"/>
    <property type="match status" value="1"/>
</dbReference>
<comment type="similarity">
    <text evidence="3 9">Belongs to the squalene monooxygenase family.</text>
</comment>
<keyword evidence="7 9" id="KW-0560">Oxidoreductase</keyword>
<evidence type="ECO:0000313" key="11">
    <source>
        <dbReference type="Ensembl" id="ENSEBUP00000004934.1"/>
    </source>
</evidence>
<evidence type="ECO:0000256" key="8">
    <source>
        <dbReference type="ARBA" id="ARBA00023136"/>
    </source>
</evidence>
<accession>A0A8C4PYG7</accession>
<dbReference type="AlphaFoldDB" id="A0A8C4PYG7"/>
<organism evidence="11 12">
    <name type="scientific">Eptatretus burgeri</name>
    <name type="common">Inshore hagfish</name>
    <dbReference type="NCBI Taxonomy" id="7764"/>
    <lineage>
        <taxon>Eukaryota</taxon>
        <taxon>Metazoa</taxon>
        <taxon>Chordata</taxon>
        <taxon>Craniata</taxon>
        <taxon>Vertebrata</taxon>
        <taxon>Cyclostomata</taxon>
        <taxon>Myxini</taxon>
        <taxon>Myxiniformes</taxon>
        <taxon>Myxinidae</taxon>
        <taxon>Eptatretinae</taxon>
        <taxon>Eptatretus</taxon>
    </lineage>
</organism>
<protein>
    <recommendedName>
        <fullName evidence="4 9">Squalene monooxygenase</fullName>
        <ecNumber evidence="4 9">1.14.14.17</ecNumber>
    </recommendedName>
</protein>
<evidence type="ECO:0000256" key="3">
    <source>
        <dbReference type="ARBA" id="ARBA00008802"/>
    </source>
</evidence>
<dbReference type="UniPathway" id="UPA00767">
    <property type="reaction ID" value="UER00752"/>
</dbReference>
<evidence type="ECO:0000256" key="7">
    <source>
        <dbReference type="ARBA" id="ARBA00023002"/>
    </source>
</evidence>
<dbReference type="Gene3D" id="3.50.50.60">
    <property type="entry name" value="FAD/NAD(P)-binding domain"/>
    <property type="match status" value="2"/>
</dbReference>
<name>A0A8C4PYG7_EPTBU</name>
<dbReference type="InterPro" id="IPR036188">
    <property type="entry name" value="FAD/NAD-bd_sf"/>
</dbReference>
<dbReference type="GO" id="GO:0005789">
    <property type="term" value="C:endoplasmic reticulum membrane"/>
    <property type="evidence" value="ECO:0007669"/>
    <property type="project" value="UniProtKB-SubCell"/>
</dbReference>
<comment type="function">
    <text evidence="9">Catalyzes the stereospecific oxidation of squalene to (S)-2,3-epoxysqualene, and is considered to be a rate-limiting enzyme in steroid biosynthesis.</text>
</comment>
<dbReference type="Ensembl" id="ENSEBUT00000005372.1">
    <property type="protein sequence ID" value="ENSEBUP00000004934.1"/>
    <property type="gene ID" value="ENSEBUG00000003377.1"/>
</dbReference>
<evidence type="ECO:0000313" key="12">
    <source>
        <dbReference type="Proteomes" id="UP000694388"/>
    </source>
</evidence>
<dbReference type="EC" id="1.14.14.17" evidence="4 9"/>
<sequence length="396" mass="44172">MELDDPLGPSAPPLLGYVFDAIQGADVQAVHGYIVHDGETGQEVQIPYPEGADGKVQCGQAFHHGRFISGLRKKAQTHSTVCYIEGTALRLIEEDGKVLGIEYREKQSGEVKELRTPLTIIADGCFSKFRKSLIKTSVSIHSHFMGFLMQVSASTSRDACSWETRVLVDVRGNLPRDPKNYLLHEVAPNLPEHLREAFCKSLQSSHLRCMPASFLPPSPVDKAGVLVLGDAYNMRHPLTGGGMSVALNDVHIWHELMLGLPNLTNEKALQRAKRQFYQRRRKSHSFVVNVLAQALYELFAANDDPLRHLRRACFHYFRLGGKCVSGPVGLLSVLTPKPATLIGHFCAVALYAVYFAFKLEPWYAKPRAFITSAVVLHRASSILLSLIWSELKYFHE</sequence>
<dbReference type="InterPro" id="IPR040125">
    <property type="entry name" value="Squalene_monox"/>
</dbReference>
<evidence type="ECO:0000259" key="10">
    <source>
        <dbReference type="Pfam" id="PF08491"/>
    </source>
</evidence>
<evidence type="ECO:0000256" key="9">
    <source>
        <dbReference type="RuleBase" id="RU367121"/>
    </source>
</evidence>
<dbReference type="Proteomes" id="UP000694388">
    <property type="component" value="Unplaced"/>
</dbReference>
<comment type="catalytic activity">
    <reaction evidence="9">
        <text>squalene + reduced [NADPH--hemoprotein reductase] + O2 = (S)-2,3-epoxysqualene + oxidized [NADPH--hemoprotein reductase] + H2O + H(+)</text>
        <dbReference type="Rhea" id="RHEA:25282"/>
        <dbReference type="Rhea" id="RHEA-COMP:11964"/>
        <dbReference type="Rhea" id="RHEA-COMP:11965"/>
        <dbReference type="ChEBI" id="CHEBI:15377"/>
        <dbReference type="ChEBI" id="CHEBI:15378"/>
        <dbReference type="ChEBI" id="CHEBI:15379"/>
        <dbReference type="ChEBI" id="CHEBI:15440"/>
        <dbReference type="ChEBI" id="CHEBI:15441"/>
        <dbReference type="ChEBI" id="CHEBI:57618"/>
        <dbReference type="ChEBI" id="CHEBI:58210"/>
        <dbReference type="EC" id="1.14.14.17"/>
    </reaction>
</comment>
<evidence type="ECO:0000256" key="5">
    <source>
        <dbReference type="ARBA" id="ARBA00022630"/>
    </source>
</evidence>
<dbReference type="GO" id="GO:0016126">
    <property type="term" value="P:sterol biosynthetic process"/>
    <property type="evidence" value="ECO:0007669"/>
    <property type="project" value="UniProtKB-UniRule"/>
</dbReference>
<keyword evidence="5 9" id="KW-0285">Flavoprotein</keyword>
<dbReference type="GO" id="GO:0050660">
    <property type="term" value="F:flavin adenine dinucleotide binding"/>
    <property type="evidence" value="ECO:0007669"/>
    <property type="project" value="UniProtKB-UniRule"/>
</dbReference>
<dbReference type="PANTHER" id="PTHR10835">
    <property type="entry name" value="SQUALENE MONOOXYGENASE"/>
    <property type="match status" value="1"/>
</dbReference>
<reference evidence="11" key="1">
    <citation type="submission" date="2025-08" db="UniProtKB">
        <authorList>
            <consortium name="Ensembl"/>
        </authorList>
    </citation>
    <scope>IDENTIFICATION</scope>
</reference>
<keyword evidence="6 9" id="KW-0274">FAD</keyword>